<evidence type="ECO:0000256" key="4">
    <source>
        <dbReference type="ARBA" id="ARBA00022777"/>
    </source>
</evidence>
<evidence type="ECO:0000259" key="9">
    <source>
        <dbReference type="Pfam" id="PF07695"/>
    </source>
</evidence>
<feature type="transmembrane region" description="Helical" evidence="7">
    <location>
        <begin position="353"/>
        <end position="374"/>
    </location>
</feature>
<dbReference type="InterPro" id="IPR050482">
    <property type="entry name" value="Sensor_HK_TwoCompSys"/>
</dbReference>
<gene>
    <name evidence="10" type="ORF">SAMEA3906487_02986</name>
</gene>
<keyword evidence="4 10" id="KW-0418">Kinase</keyword>
<dbReference type="eggNOG" id="COG4585">
    <property type="taxonomic scope" value="Bacteria"/>
</dbReference>
<feature type="transmembrane region" description="Helical" evidence="7">
    <location>
        <begin position="290"/>
        <end position="311"/>
    </location>
</feature>
<evidence type="ECO:0000256" key="2">
    <source>
        <dbReference type="ARBA" id="ARBA00012438"/>
    </source>
</evidence>
<feature type="chain" id="PRO_5007616481" description="histidine kinase" evidence="8">
    <location>
        <begin position="20"/>
        <end position="563"/>
    </location>
</feature>
<proteinExistence type="predicted"/>
<evidence type="ECO:0000256" key="8">
    <source>
        <dbReference type="SAM" id="SignalP"/>
    </source>
</evidence>
<keyword evidence="7" id="KW-1133">Transmembrane helix</keyword>
<keyword evidence="11" id="KW-1185">Reference proteome</keyword>
<feature type="transmembrane region" description="Helical" evidence="7">
    <location>
        <begin position="323"/>
        <end position="347"/>
    </location>
</feature>
<dbReference type="GO" id="GO:0004673">
    <property type="term" value="F:protein histidine kinase activity"/>
    <property type="evidence" value="ECO:0007669"/>
    <property type="project" value="UniProtKB-EC"/>
</dbReference>
<keyword evidence="7" id="KW-0812">Transmembrane</keyword>
<reference evidence="10 11" key="1">
    <citation type="submission" date="2016-04" db="EMBL/GenBank/DDBJ databases">
        <authorList>
            <consortium name="Pathogen Informatics"/>
        </authorList>
    </citation>
    <scope>NUCLEOTIDE SEQUENCE [LARGE SCALE GENOMIC DNA]</scope>
    <source>
        <strain evidence="10 11">H044680328</strain>
    </source>
</reference>
<comment type="catalytic activity">
    <reaction evidence="1">
        <text>ATP + protein L-histidine = ADP + protein N-phospho-L-histidine.</text>
        <dbReference type="EC" id="2.7.13.3"/>
    </reaction>
</comment>
<dbReference type="PATRIC" id="fig|123899.6.peg.2978"/>
<evidence type="ECO:0000313" key="10">
    <source>
        <dbReference type="EMBL" id="SAI71963.1"/>
    </source>
</evidence>
<dbReference type="Pfam" id="PF07695">
    <property type="entry name" value="7TMR-DISM_7TM"/>
    <property type="match status" value="1"/>
</dbReference>
<keyword evidence="3" id="KW-0808">Transferase</keyword>
<dbReference type="PANTHER" id="PTHR24421">
    <property type="entry name" value="NITRATE/NITRITE SENSOR PROTEIN NARX-RELATED"/>
    <property type="match status" value="1"/>
</dbReference>
<keyword evidence="5" id="KW-0902">Two-component regulatory system</keyword>
<feature type="coiled-coil region" evidence="6">
    <location>
        <begin position="377"/>
        <end position="404"/>
    </location>
</feature>
<feature type="signal peptide" evidence="8">
    <location>
        <begin position="1"/>
        <end position="19"/>
    </location>
</feature>
<evidence type="ECO:0000256" key="1">
    <source>
        <dbReference type="ARBA" id="ARBA00000085"/>
    </source>
</evidence>
<dbReference type="InterPro" id="IPR011623">
    <property type="entry name" value="7TMR_DISM_rcpt_extracell_dom1"/>
</dbReference>
<feature type="transmembrane region" description="Helical" evidence="7">
    <location>
        <begin position="267"/>
        <end position="284"/>
    </location>
</feature>
<dbReference type="PANTHER" id="PTHR24421:SF10">
    <property type="entry name" value="NITRATE_NITRITE SENSOR PROTEIN NARQ"/>
    <property type="match status" value="1"/>
</dbReference>
<keyword evidence="6" id="KW-0175">Coiled coil</keyword>
<dbReference type="Proteomes" id="UP000076825">
    <property type="component" value="Chromosome 1"/>
</dbReference>
<dbReference type="Gene3D" id="6.10.250.2870">
    <property type="match status" value="1"/>
</dbReference>
<dbReference type="EC" id="2.7.13.3" evidence="2"/>
<evidence type="ECO:0000256" key="5">
    <source>
        <dbReference type="ARBA" id="ARBA00023012"/>
    </source>
</evidence>
<dbReference type="STRING" id="123899.SAMEA3906487_02986"/>
<evidence type="ECO:0000256" key="7">
    <source>
        <dbReference type="SAM" id="Phobius"/>
    </source>
</evidence>
<feature type="transmembrane region" description="Helical" evidence="7">
    <location>
        <begin position="176"/>
        <end position="197"/>
    </location>
</feature>
<dbReference type="GO" id="GO:0000160">
    <property type="term" value="P:phosphorelay signal transduction system"/>
    <property type="evidence" value="ECO:0007669"/>
    <property type="project" value="UniProtKB-KW"/>
</dbReference>
<feature type="domain" description="7TM-DISM receptor extracellular" evidence="9">
    <location>
        <begin position="178"/>
        <end position="370"/>
    </location>
</feature>
<evidence type="ECO:0000313" key="11">
    <source>
        <dbReference type="Proteomes" id="UP000076825"/>
    </source>
</evidence>
<dbReference type="RefSeq" id="WP_231940017.1">
    <property type="nucleotide sequence ID" value="NZ_LT546645.1"/>
</dbReference>
<feature type="transmembrane region" description="Helical" evidence="7">
    <location>
        <begin position="204"/>
        <end position="223"/>
    </location>
</feature>
<evidence type="ECO:0000256" key="6">
    <source>
        <dbReference type="SAM" id="Coils"/>
    </source>
</evidence>
<feature type="transmembrane region" description="Helical" evidence="7">
    <location>
        <begin position="235"/>
        <end position="255"/>
    </location>
</feature>
<dbReference type="SUPFAM" id="SSF49785">
    <property type="entry name" value="Galactose-binding domain-like"/>
    <property type="match status" value="1"/>
</dbReference>
<keyword evidence="8" id="KW-0732">Signal</keyword>
<dbReference type="KEGG" id="btrm:SAMEA390648702986"/>
<protein>
    <recommendedName>
        <fullName evidence="2">histidine kinase</fullName>
        <ecNumber evidence="2">2.7.13.3</ecNumber>
    </recommendedName>
</protein>
<name>A0A157SP84_9BORD</name>
<dbReference type="EMBL" id="LT546645">
    <property type="protein sequence ID" value="SAI71963.1"/>
    <property type="molecule type" value="Genomic_DNA"/>
</dbReference>
<organism evidence="10 11">
    <name type="scientific">Bordetella trematum</name>
    <dbReference type="NCBI Taxonomy" id="123899"/>
    <lineage>
        <taxon>Bacteria</taxon>
        <taxon>Pseudomonadati</taxon>
        <taxon>Pseudomonadota</taxon>
        <taxon>Betaproteobacteria</taxon>
        <taxon>Burkholderiales</taxon>
        <taxon>Alcaligenaceae</taxon>
        <taxon>Bordetella</taxon>
    </lineage>
</organism>
<evidence type="ECO:0000256" key="3">
    <source>
        <dbReference type="ARBA" id="ARBA00022679"/>
    </source>
</evidence>
<accession>A0A157SP84</accession>
<sequence>MRTLFALWLLLCCLPAAVAQTDCQVRILDIQAARAQPDGTRETPLDWQTVTLPHAWRSLWPAHRGSVWYRMDWSSSCGGAMAVGLTLESVVMAGEVYSNDDLIWRDASLVEPLSRSWNMPRHWVLPASSLREGVNTLWFRVSGSAELSAGLGSVHLGPVPAMQALSEDLWWRNRSLYALNLVVSLAMGGLFFCIWVVRRSQHDYGWYAAMALFWSLFIANVLLTSPWPLGSSEAMARANLMALVLYVACFCMFVWRFGEQRLPRLQRALWWVSAALLAMLAFTPDTYLRHALLIGVIVPALIFFANCLQFPFHAWRTRQTDHLVMAGGLLLFLLAGLHDFLLMFKLIPGSVSYTAFTSVVAMLSMSAVLGMRIARNMSRVERFNQELAERVQQARAELRTSLALEHSLELANTRLQDRLQMAHDLHDGPGGSLMRMMALVEQAGEPLQNRQVLSILKQVRDDLRQTIDSGCSEGVQVPATPGEWIAPLRHRFTSLFDELDIGVRWEVPEAWSALPDAAQCQALTRLLEESLTNVIKHSRARHVVVALQQLAGAAWRCVSRMMA</sequence>
<dbReference type="InterPro" id="IPR008979">
    <property type="entry name" value="Galactose-bd-like_sf"/>
</dbReference>
<keyword evidence="7" id="KW-0472">Membrane</keyword>
<dbReference type="AlphaFoldDB" id="A0A157SP84"/>